<dbReference type="Proteomes" id="UP001500603">
    <property type="component" value="Unassembled WGS sequence"/>
</dbReference>
<protein>
    <submittedName>
        <fullName evidence="3">Helix-turn-helix domain-containing protein</fullName>
    </submittedName>
</protein>
<dbReference type="Pfam" id="PF14361">
    <property type="entry name" value="RsbRD_N"/>
    <property type="match status" value="1"/>
</dbReference>
<dbReference type="PANTHER" id="PTHR33744">
    <property type="entry name" value="CARBOHYDRATE DIACID REGULATOR"/>
    <property type="match status" value="1"/>
</dbReference>
<evidence type="ECO:0000313" key="4">
    <source>
        <dbReference type="Proteomes" id="UP001500603"/>
    </source>
</evidence>
<dbReference type="RefSeq" id="WP_345499941.1">
    <property type="nucleotide sequence ID" value="NZ_BAABJM010000010.1"/>
</dbReference>
<keyword evidence="4" id="KW-1185">Reference proteome</keyword>
<feature type="domain" description="PucR C-terminal helix-turn-helix" evidence="1">
    <location>
        <begin position="342"/>
        <end position="399"/>
    </location>
</feature>
<dbReference type="Gene3D" id="1.10.10.2840">
    <property type="entry name" value="PucR C-terminal helix-turn-helix domain"/>
    <property type="match status" value="1"/>
</dbReference>
<proteinExistence type="predicted"/>
<sequence length="404" mass="43543">MTARDALRPALTLSGKPMSTPLHDVRAFSRTLVGHFIDNVVPCATLPGEAIDGDVTAITRICLELAVSMLDGQDIPKKTDKLAAAAAGWAREGVPIDTILQAIHEGVGVGVDLIMSQSTGEDHDSVVSAARLVVEILRTLTSTVSHAYIREHKAVVSEHHSAVHTLASALLGGYPTSLMARECGIDIAASYSVLAVSIPAHPEERSPLVDATVVARRKLRRVQAELAVRCRGESLALLSVHGGTLMVPNPPTAGLDLEALLAALSAAAQTPITAAVVSTPSIDIPNAAKRAHELLDMVQRLECVPGLYRFSEMALEYQLTRPGPGRERLSSVLDPLDEHPELLETLRLHISNNVNRQRTARMLNIHTNTVDYRLKRIGYITGHDATQTAGLWYLRSALVARSFR</sequence>
<accession>A0ABP9L5U3</accession>
<dbReference type="PANTHER" id="PTHR33744:SF1">
    <property type="entry name" value="DNA-BINDING TRANSCRIPTIONAL ACTIVATOR ADER"/>
    <property type="match status" value="1"/>
</dbReference>
<evidence type="ECO:0000259" key="2">
    <source>
        <dbReference type="Pfam" id="PF14361"/>
    </source>
</evidence>
<dbReference type="Pfam" id="PF13556">
    <property type="entry name" value="HTH_30"/>
    <property type="match status" value="1"/>
</dbReference>
<dbReference type="InterPro" id="IPR042070">
    <property type="entry name" value="PucR_C-HTH_sf"/>
</dbReference>
<gene>
    <name evidence="3" type="ORF">GCM10023318_61370</name>
</gene>
<dbReference type="InterPro" id="IPR025751">
    <property type="entry name" value="RsbRD_N_dom"/>
</dbReference>
<dbReference type="EMBL" id="BAABJM010000010">
    <property type="protein sequence ID" value="GAA5069750.1"/>
    <property type="molecule type" value="Genomic_DNA"/>
</dbReference>
<dbReference type="InterPro" id="IPR051448">
    <property type="entry name" value="CdaR-like_regulators"/>
</dbReference>
<evidence type="ECO:0000313" key="3">
    <source>
        <dbReference type="EMBL" id="GAA5069750.1"/>
    </source>
</evidence>
<feature type="domain" description="RsbT co-antagonist protein RsbRD N-terminal" evidence="2">
    <location>
        <begin position="41"/>
        <end position="162"/>
    </location>
</feature>
<reference evidence="4" key="1">
    <citation type="journal article" date="2019" name="Int. J. Syst. Evol. Microbiol.">
        <title>The Global Catalogue of Microorganisms (GCM) 10K type strain sequencing project: providing services to taxonomists for standard genome sequencing and annotation.</title>
        <authorList>
            <consortium name="The Broad Institute Genomics Platform"/>
            <consortium name="The Broad Institute Genome Sequencing Center for Infectious Disease"/>
            <person name="Wu L."/>
            <person name="Ma J."/>
        </authorList>
    </citation>
    <scope>NUCLEOTIDE SEQUENCE [LARGE SCALE GENOMIC DNA]</scope>
    <source>
        <strain evidence="4">JCM 18298</strain>
    </source>
</reference>
<dbReference type="InterPro" id="IPR025736">
    <property type="entry name" value="PucR_C-HTH_dom"/>
</dbReference>
<comment type="caution">
    <text evidence="3">The sequence shown here is derived from an EMBL/GenBank/DDBJ whole genome shotgun (WGS) entry which is preliminary data.</text>
</comment>
<name>A0ABP9L5U3_9NOCA</name>
<evidence type="ECO:0000259" key="1">
    <source>
        <dbReference type="Pfam" id="PF13556"/>
    </source>
</evidence>
<organism evidence="3 4">
    <name type="scientific">Nocardia callitridis</name>
    <dbReference type="NCBI Taxonomy" id="648753"/>
    <lineage>
        <taxon>Bacteria</taxon>
        <taxon>Bacillati</taxon>
        <taxon>Actinomycetota</taxon>
        <taxon>Actinomycetes</taxon>
        <taxon>Mycobacteriales</taxon>
        <taxon>Nocardiaceae</taxon>
        <taxon>Nocardia</taxon>
    </lineage>
</organism>